<gene>
    <name evidence="2" type="ORF">VTL71DRAFT_9719</name>
</gene>
<evidence type="ECO:0000256" key="1">
    <source>
        <dbReference type="SAM" id="MobiDB-lite"/>
    </source>
</evidence>
<feature type="compositionally biased region" description="Basic and acidic residues" evidence="1">
    <location>
        <begin position="1162"/>
        <end position="1172"/>
    </location>
</feature>
<feature type="compositionally biased region" description="Basic residues" evidence="1">
    <location>
        <begin position="1055"/>
        <end position="1074"/>
    </location>
</feature>
<feature type="compositionally biased region" description="Low complexity" evidence="1">
    <location>
        <begin position="988"/>
        <end position="999"/>
    </location>
</feature>
<feature type="region of interest" description="Disordered" evidence="1">
    <location>
        <begin position="823"/>
        <end position="1172"/>
    </location>
</feature>
<feature type="compositionally biased region" description="Low complexity" evidence="1">
    <location>
        <begin position="1130"/>
        <end position="1154"/>
    </location>
</feature>
<feature type="compositionally biased region" description="Polar residues" evidence="1">
    <location>
        <begin position="281"/>
        <end position="292"/>
    </location>
</feature>
<organism evidence="2 3">
    <name type="scientific">Oculimacula yallundae</name>
    <dbReference type="NCBI Taxonomy" id="86028"/>
    <lineage>
        <taxon>Eukaryota</taxon>
        <taxon>Fungi</taxon>
        <taxon>Dikarya</taxon>
        <taxon>Ascomycota</taxon>
        <taxon>Pezizomycotina</taxon>
        <taxon>Leotiomycetes</taxon>
        <taxon>Helotiales</taxon>
        <taxon>Ploettnerulaceae</taxon>
        <taxon>Oculimacula</taxon>
    </lineage>
</organism>
<feature type="compositionally biased region" description="Polar residues" evidence="1">
    <location>
        <begin position="425"/>
        <end position="437"/>
    </location>
</feature>
<feature type="region of interest" description="Disordered" evidence="1">
    <location>
        <begin position="558"/>
        <end position="583"/>
    </location>
</feature>
<feature type="compositionally biased region" description="Low complexity" evidence="1">
    <location>
        <begin position="846"/>
        <end position="858"/>
    </location>
</feature>
<reference evidence="2 3" key="1">
    <citation type="journal article" date="2024" name="Commun. Biol.">
        <title>Comparative genomic analysis of thermophilic fungi reveals convergent evolutionary adaptations and gene losses.</title>
        <authorList>
            <person name="Steindorff A.S."/>
            <person name="Aguilar-Pontes M.V."/>
            <person name="Robinson A.J."/>
            <person name="Andreopoulos B."/>
            <person name="LaButti K."/>
            <person name="Kuo A."/>
            <person name="Mondo S."/>
            <person name="Riley R."/>
            <person name="Otillar R."/>
            <person name="Haridas S."/>
            <person name="Lipzen A."/>
            <person name="Grimwood J."/>
            <person name="Schmutz J."/>
            <person name="Clum A."/>
            <person name="Reid I.D."/>
            <person name="Moisan M.C."/>
            <person name="Butler G."/>
            <person name="Nguyen T.T.M."/>
            <person name="Dewar K."/>
            <person name="Conant G."/>
            <person name="Drula E."/>
            <person name="Henrissat B."/>
            <person name="Hansel C."/>
            <person name="Singer S."/>
            <person name="Hutchinson M.I."/>
            <person name="de Vries R.P."/>
            <person name="Natvig D.O."/>
            <person name="Powell A.J."/>
            <person name="Tsang A."/>
            <person name="Grigoriev I.V."/>
        </authorList>
    </citation>
    <scope>NUCLEOTIDE SEQUENCE [LARGE SCALE GENOMIC DNA]</scope>
    <source>
        <strain evidence="2 3">CBS 494.80</strain>
    </source>
</reference>
<feature type="compositionally biased region" description="Basic and acidic residues" evidence="1">
    <location>
        <begin position="967"/>
        <end position="987"/>
    </location>
</feature>
<evidence type="ECO:0000313" key="2">
    <source>
        <dbReference type="EMBL" id="KAL2060324.1"/>
    </source>
</evidence>
<feature type="compositionally biased region" description="Low complexity" evidence="1">
    <location>
        <begin position="654"/>
        <end position="669"/>
    </location>
</feature>
<proteinExistence type="predicted"/>
<feature type="compositionally biased region" description="Basic and acidic residues" evidence="1">
    <location>
        <begin position="877"/>
        <end position="893"/>
    </location>
</feature>
<dbReference type="Proteomes" id="UP001595075">
    <property type="component" value="Unassembled WGS sequence"/>
</dbReference>
<name>A0ABR4BRN5_9HELO</name>
<accession>A0ABR4BRN5</accession>
<feature type="region of interest" description="Disordered" evidence="1">
    <location>
        <begin position="509"/>
        <end position="541"/>
    </location>
</feature>
<feature type="compositionally biased region" description="Polar residues" evidence="1">
    <location>
        <begin position="558"/>
        <end position="568"/>
    </location>
</feature>
<feature type="compositionally biased region" description="Basic and acidic residues" evidence="1">
    <location>
        <begin position="1020"/>
        <end position="1032"/>
    </location>
</feature>
<dbReference type="EMBL" id="JAZHXI010000023">
    <property type="protein sequence ID" value="KAL2060324.1"/>
    <property type="molecule type" value="Genomic_DNA"/>
</dbReference>
<feature type="compositionally biased region" description="Low complexity" evidence="1">
    <location>
        <begin position="906"/>
        <end position="922"/>
    </location>
</feature>
<protein>
    <submittedName>
        <fullName evidence="2">Uncharacterized protein</fullName>
    </submittedName>
</protein>
<feature type="compositionally biased region" description="Polar residues" evidence="1">
    <location>
        <begin position="792"/>
        <end position="805"/>
    </location>
</feature>
<feature type="region of interest" description="Disordered" evidence="1">
    <location>
        <begin position="423"/>
        <end position="445"/>
    </location>
</feature>
<comment type="caution">
    <text evidence="2">The sequence shown here is derived from an EMBL/GenBank/DDBJ whole genome shotgun (WGS) entry which is preliminary data.</text>
</comment>
<feature type="region of interest" description="Disordered" evidence="1">
    <location>
        <begin position="749"/>
        <end position="805"/>
    </location>
</feature>
<evidence type="ECO:0000313" key="3">
    <source>
        <dbReference type="Proteomes" id="UP001595075"/>
    </source>
</evidence>
<feature type="region of interest" description="Disordered" evidence="1">
    <location>
        <begin position="247"/>
        <end position="342"/>
    </location>
</feature>
<feature type="region of interest" description="Disordered" evidence="1">
    <location>
        <begin position="652"/>
        <end position="682"/>
    </location>
</feature>
<keyword evidence="3" id="KW-1185">Reference proteome</keyword>
<feature type="compositionally biased region" description="Polar residues" evidence="1">
    <location>
        <begin position="319"/>
        <end position="333"/>
    </location>
</feature>
<feature type="compositionally biased region" description="Polar residues" evidence="1">
    <location>
        <begin position="520"/>
        <end position="540"/>
    </location>
</feature>
<sequence length="1222" mass="134605">MKRHPRGNAPYMAPNFEPQVSYPPIDNMYRNVLTLPQMQDFSRTINELSSDVTLLMGSFTSSHALQTTFLSLRDRISDFEARIALLRTWIETRERREARGREATQRQLEGEWSKWDGIARDWEDFVVEIEEMKGRLEGAQEGDAYAGVETRFKVLGNRRLTWEMREKKKENEKVLRSWEAGPDGELERGGVKEGMMSGYGSGSTFKEGATSFEMNAASFAPFSRGETPSLTPSPEKKINPARHVSIIASRSPSVAGEKAPNNKKPGSKLPPVFGTFRHNKNSTNDKSGSNSPDQRKRFKQDTPEPSFKPEEPALKKPVTSATSSYNPYANTINAGPDNTERIHDRETSFPEKMSFHADERDGTVFKIDRKSNPNPLTSTKHLSKNLSLESSQPLGTKVRQDVSSHSEEHATAEFKIGRKLEPNPFRSTEYTTNNPSFGSRPRDTSVSQEIPFFVASPEERASKKLKTSTADHYRFSGPPIYSHSPQTFYSKAPDAKSVEREYIVISDDSAERSFEEPSALANNPNTSLSVSSNRTSTKMHSPNDVLLDKAAEGSFKIPQTSAATSHDSAGSAHPGQAYNKGLHDGSVAREDSVASNGAVEHIVKRARASAGSSFNPLANSMNTLPIPKSRENKTLAAQEMASIFEQRTSKKLKATTAHASNTTTNSSNSLPVHEERHETPAPQKDIPIVEQRPPKKLKTLHTSITDQMRGSMTTESMNTILFGDQFSTPATPWVPDELDIAELKTLAASPAGNTSSTNLILPESNKRKDDSPAAQDKPSMPNKLDVKDPKTYPSSHPTSSDVNTVSASWTNNLPISHEHNQTYQTPYAPSKLPVPTPSREPDQHLSSSSSTSRIPISPAKQDLNPNPPSRLRPRTTKPVEETDYPRSESDSDIYRPSPLRRRLRKASSASTATKARTTSTTTIPDSDAESANDVKQTRRLKPRQTSAGVSLSDGEKTGFKIGTTTRAEYKQQVEQEARVKQKQEQEQKQQQQEQKVSEQGNEAKDEESPIPMTRRRRTRKNLEVEEKEKETRDESEDAEGEGNEKGKNGNGNGKGKGKGKAKATAKAKAKGKSKARAESEAKANAALQPLPILLPEHPWPSTYSPSTIAQLNEVTASTKLQSQHSTKQRSSTTSSSATSSTTSSSSSASASASSEIAALRTLESENSRLGDENRALKRALKISEMTSRSLEGEITEMGLRLQRKIREFAELGLSDSEEGVGA</sequence>
<feature type="compositionally biased region" description="Basic and acidic residues" evidence="1">
    <location>
        <begin position="293"/>
        <end position="314"/>
    </location>
</feature>
<feature type="compositionally biased region" description="Polar residues" evidence="1">
    <location>
        <begin position="1101"/>
        <end position="1129"/>
    </location>
</feature>